<dbReference type="Proteomes" id="UP001642520">
    <property type="component" value="Unassembled WGS sequence"/>
</dbReference>
<dbReference type="Pfam" id="PF01756">
    <property type="entry name" value="ACOX"/>
    <property type="match status" value="1"/>
</dbReference>
<evidence type="ECO:0000256" key="3">
    <source>
        <dbReference type="ARBA" id="ARBA00006288"/>
    </source>
</evidence>
<keyword evidence="5 7" id="KW-0274">FAD</keyword>
<keyword evidence="4 7" id="KW-0285">Flavoprotein</keyword>
<dbReference type="Pfam" id="PF22924">
    <property type="entry name" value="ACOX_C_alpha1"/>
    <property type="match status" value="1"/>
</dbReference>
<evidence type="ECO:0000256" key="2">
    <source>
        <dbReference type="ARBA" id="ARBA00005189"/>
    </source>
</evidence>
<reference evidence="11 12" key="1">
    <citation type="submission" date="2024-08" db="EMBL/GenBank/DDBJ databases">
        <authorList>
            <person name="Will J Nash"/>
            <person name="Angela Man"/>
            <person name="Seanna McTaggart"/>
            <person name="Kendall Baker"/>
            <person name="Tom Barker"/>
            <person name="Leah Catchpole"/>
            <person name="Alex Durrant"/>
            <person name="Karim Gharbi"/>
            <person name="Naomi Irish"/>
            <person name="Gemy Kaithakottil"/>
            <person name="Debby Ku"/>
            <person name="Aaliyah Providence"/>
            <person name="Felix Shaw"/>
            <person name="David Swarbreck"/>
            <person name="Chris Watkins"/>
            <person name="Ann M. McCartney"/>
            <person name="Giulio Formenti"/>
            <person name="Alice Mouton"/>
            <person name="Noel Vella"/>
            <person name="Bjorn M von Reumont"/>
            <person name="Adriana Vella"/>
            <person name="Wilfried Haerty"/>
        </authorList>
    </citation>
    <scope>NUCLEOTIDE SEQUENCE [LARGE SCALE GENOMIC DNA]</scope>
</reference>
<organism evidence="11 12">
    <name type="scientific">Xylocopa violacea</name>
    <name type="common">Violet carpenter bee</name>
    <name type="synonym">Apis violacea</name>
    <dbReference type="NCBI Taxonomy" id="135666"/>
    <lineage>
        <taxon>Eukaryota</taxon>
        <taxon>Metazoa</taxon>
        <taxon>Ecdysozoa</taxon>
        <taxon>Arthropoda</taxon>
        <taxon>Hexapoda</taxon>
        <taxon>Insecta</taxon>
        <taxon>Pterygota</taxon>
        <taxon>Neoptera</taxon>
        <taxon>Endopterygota</taxon>
        <taxon>Hymenoptera</taxon>
        <taxon>Apocrita</taxon>
        <taxon>Aculeata</taxon>
        <taxon>Apoidea</taxon>
        <taxon>Anthophila</taxon>
        <taxon>Apidae</taxon>
        <taxon>Xylocopa</taxon>
        <taxon>Xylocopa</taxon>
    </lineage>
</organism>
<dbReference type="PIRSF" id="PIRSF000168">
    <property type="entry name" value="Acyl-CoA_oxidase"/>
    <property type="match status" value="1"/>
</dbReference>
<accession>A0ABP1PAL2</accession>
<dbReference type="Gene3D" id="2.40.110.10">
    <property type="entry name" value="Butyryl-CoA Dehydrogenase, subunit A, domain 2"/>
    <property type="match status" value="1"/>
</dbReference>
<dbReference type="InterPro" id="IPR006091">
    <property type="entry name" value="Acyl-CoA_Oxase/DH_mid-dom"/>
</dbReference>
<evidence type="ECO:0000259" key="9">
    <source>
        <dbReference type="Pfam" id="PF02770"/>
    </source>
</evidence>
<dbReference type="Pfam" id="PF02770">
    <property type="entry name" value="Acyl-CoA_dh_M"/>
    <property type="match status" value="1"/>
</dbReference>
<dbReference type="InterPro" id="IPR012258">
    <property type="entry name" value="Acyl-CoA_oxidase"/>
</dbReference>
<evidence type="ECO:0000256" key="7">
    <source>
        <dbReference type="PIRNR" id="PIRNR000168"/>
    </source>
</evidence>
<name>A0ABP1PAL2_XYLVO</name>
<dbReference type="PANTHER" id="PTHR10909:SF390">
    <property type="entry name" value="PEROXISOMAL ACYL-COENZYME A OXIDASE 3"/>
    <property type="match status" value="1"/>
</dbReference>
<dbReference type="InterPro" id="IPR036250">
    <property type="entry name" value="AcylCo_DH-like_C"/>
</dbReference>
<dbReference type="EMBL" id="CAXAJV020001300">
    <property type="protein sequence ID" value="CAL7950305.1"/>
    <property type="molecule type" value="Genomic_DNA"/>
</dbReference>
<dbReference type="InterPro" id="IPR055060">
    <property type="entry name" value="ACOX_C_alpha1"/>
</dbReference>
<dbReference type="PANTHER" id="PTHR10909">
    <property type="entry name" value="ELECTRON TRANSPORT OXIDOREDUCTASE"/>
    <property type="match status" value="1"/>
</dbReference>
<evidence type="ECO:0000259" key="8">
    <source>
        <dbReference type="Pfam" id="PF01756"/>
    </source>
</evidence>
<evidence type="ECO:0000313" key="12">
    <source>
        <dbReference type="Proteomes" id="UP001642520"/>
    </source>
</evidence>
<gene>
    <name evidence="11" type="ORF">XYLVIOL_LOCUS9878</name>
</gene>
<evidence type="ECO:0000256" key="5">
    <source>
        <dbReference type="ARBA" id="ARBA00022827"/>
    </source>
</evidence>
<evidence type="ECO:0000256" key="6">
    <source>
        <dbReference type="ARBA" id="ARBA00023002"/>
    </source>
</evidence>
<evidence type="ECO:0000259" key="10">
    <source>
        <dbReference type="Pfam" id="PF22924"/>
    </source>
</evidence>
<dbReference type="SUPFAM" id="SSF47203">
    <property type="entry name" value="Acyl-CoA dehydrogenase C-terminal domain-like"/>
    <property type="match status" value="2"/>
</dbReference>
<evidence type="ECO:0000256" key="1">
    <source>
        <dbReference type="ARBA" id="ARBA00001974"/>
    </source>
</evidence>
<keyword evidence="6" id="KW-0560">Oxidoreductase</keyword>
<proteinExistence type="inferred from homology"/>
<comment type="caution">
    <text evidence="11">The sequence shown here is derived from an EMBL/GenBank/DDBJ whole genome shotgun (WGS) entry which is preliminary data.</text>
</comment>
<sequence>MANISNGPLDKYRKCATFNWRLLKLNLDGEEFVNFQNTLWNFIKKSPAFERRVCSTLDEERKVCNARIRALIDNDIINPIVHNYWVNMLFAYDASIPVKMGVMCGMVPSTIFALGTEAHRDILQKLIEGQYTGCFALTEISHGTNVKGMRTTAMYDVKSKNFILHTPDFEAAKCWAGGLGKSSTHAIVFAQLITPDQQNHGLHAFIVPIRDPDTAAPYPGVIVGDMGEKIGLNGVDNGFLMFNNYSISRTSLLNRTADVTEDGHYKTAIKNESKRFGASLGALSRGRVGITAVCANYASTAIVIAIRYSAVRKQFGPTESEECPVIEYQAQQWRLFPHLAAVYAMKIFSAEFAKQVMDFNLKVMTKDDRDDIGDEGMEIHALSSATKPLCSWTSRDIIQDCRESCGGHGYLKISRLGDLRNENDACCTFEGENNVLIQQASNWLLNQWSNVLRGKPVNFPLKTADFLKDANNILAQNFCYSTIYEIPKPENLLLSFEWLICYYLKKTYEQAKNLKHKGYSDFEIRNETQVFLAQTLSVLYAQHAIMKYFIECIQRSEWRSEERNVLTKLCSLYGATALEKRLGDFYAGGYALPKYNMDVLLREGILRLCKELVQEVVSLVDVLAPPDFILNSALGMADGLVYEHIKEEIFKDKENLEQPLWWREIIRSKL</sequence>
<evidence type="ECO:0000313" key="11">
    <source>
        <dbReference type="EMBL" id="CAL7950305.1"/>
    </source>
</evidence>
<dbReference type="InterPro" id="IPR009100">
    <property type="entry name" value="AcylCoA_DH/oxidase_NM_dom_sf"/>
</dbReference>
<dbReference type="SUPFAM" id="SSF56645">
    <property type="entry name" value="Acyl-CoA dehydrogenase NM domain-like"/>
    <property type="match status" value="1"/>
</dbReference>
<protein>
    <recommendedName>
        <fullName evidence="7">Acyl-coenzyme A oxidase</fullName>
    </recommendedName>
</protein>
<dbReference type="InterPro" id="IPR002655">
    <property type="entry name" value="Acyl-CoA_oxidase_C"/>
</dbReference>
<comment type="similarity">
    <text evidence="3 7">Belongs to the acyl-CoA oxidase family.</text>
</comment>
<dbReference type="Gene3D" id="1.20.140.10">
    <property type="entry name" value="Butyryl-CoA Dehydrogenase, subunit A, domain 3"/>
    <property type="match status" value="2"/>
</dbReference>
<feature type="domain" description="Acyl-CoA oxidase/dehydrogenase middle" evidence="9">
    <location>
        <begin position="134"/>
        <end position="244"/>
    </location>
</feature>
<comment type="pathway">
    <text evidence="2">Lipid metabolism.</text>
</comment>
<dbReference type="InterPro" id="IPR046373">
    <property type="entry name" value="Acyl-CoA_Oxase/DH_mid-dom_sf"/>
</dbReference>
<comment type="cofactor">
    <cofactor evidence="1">
        <name>FAD</name>
        <dbReference type="ChEBI" id="CHEBI:57692"/>
    </cofactor>
</comment>
<feature type="domain" description="Acyl-CoA oxidase C-terminal" evidence="8">
    <location>
        <begin position="489"/>
        <end position="668"/>
    </location>
</feature>
<feature type="domain" description="Acyl-CoA oxidase C-alpha1" evidence="10">
    <location>
        <begin position="281"/>
        <end position="445"/>
    </location>
</feature>
<keyword evidence="12" id="KW-1185">Reference proteome</keyword>
<evidence type="ECO:0000256" key="4">
    <source>
        <dbReference type="ARBA" id="ARBA00022630"/>
    </source>
</evidence>